<organism evidence="1">
    <name type="scientific">Lotus japonicus</name>
    <name type="common">Lotus corniculatus var. japonicus</name>
    <dbReference type="NCBI Taxonomy" id="34305"/>
    <lineage>
        <taxon>Eukaryota</taxon>
        <taxon>Viridiplantae</taxon>
        <taxon>Streptophyta</taxon>
        <taxon>Embryophyta</taxon>
        <taxon>Tracheophyta</taxon>
        <taxon>Spermatophyta</taxon>
        <taxon>Magnoliopsida</taxon>
        <taxon>eudicotyledons</taxon>
        <taxon>Gunneridae</taxon>
        <taxon>Pentapetalae</taxon>
        <taxon>rosids</taxon>
        <taxon>fabids</taxon>
        <taxon>Fabales</taxon>
        <taxon>Fabaceae</taxon>
        <taxon>Papilionoideae</taxon>
        <taxon>50 kb inversion clade</taxon>
        <taxon>NPAAA clade</taxon>
        <taxon>Hologalegina</taxon>
        <taxon>robinioid clade</taxon>
        <taxon>Loteae</taxon>
        <taxon>Lotus</taxon>
    </lineage>
</organism>
<reference evidence="1" key="1">
    <citation type="submission" date="2012-05" db="EMBL/GenBank/DDBJ databases">
        <authorList>
            <person name="Krishnakumar V."/>
            <person name="Cheung F."/>
            <person name="Xiao Y."/>
            <person name="Chan A."/>
            <person name="Moskal W.A."/>
            <person name="Town C.D."/>
        </authorList>
    </citation>
    <scope>NUCLEOTIDE SEQUENCE</scope>
</reference>
<protein>
    <submittedName>
        <fullName evidence="1">Uncharacterized protein</fullName>
    </submittedName>
</protein>
<evidence type="ECO:0000313" key="1">
    <source>
        <dbReference type="EMBL" id="AFK34303.1"/>
    </source>
</evidence>
<name>I3S211_LOTJA</name>
<dbReference type="EMBL" id="BT134508">
    <property type="protein sequence ID" value="AFK34303.1"/>
    <property type="molecule type" value="mRNA"/>
</dbReference>
<accession>I3S211</accession>
<dbReference type="AlphaFoldDB" id="I3S211"/>
<proteinExistence type="evidence at transcript level"/>
<sequence length="56" mass="6327">MLKGILLGYVEYFSLCPFVSLHPLKTSDLKKAEADIKRALILDPNSRYLPVLSFSN</sequence>